<dbReference type="PATRIC" id="fig|389348.3.peg.2173"/>
<dbReference type="RefSeq" id="WP_059061752.1">
    <property type="nucleotide sequence ID" value="NZ_LN879502.1"/>
</dbReference>
<feature type="region of interest" description="Disordered" evidence="1">
    <location>
        <begin position="88"/>
        <end position="209"/>
    </location>
</feature>
<feature type="compositionally biased region" description="Basic and acidic residues" evidence="1">
    <location>
        <begin position="340"/>
        <end position="354"/>
    </location>
</feature>
<reference evidence="3" key="1">
    <citation type="submission" date="2015-09" db="EMBL/GenBank/DDBJ databases">
        <authorList>
            <person name="Bertelli C."/>
        </authorList>
    </citation>
    <scope>NUCLEOTIDE SEQUENCE [LARGE SCALE GENOMIC DNA]</scope>
    <source>
        <strain evidence="3">KNic</strain>
    </source>
</reference>
<feature type="region of interest" description="Disordered" evidence="1">
    <location>
        <begin position="340"/>
        <end position="404"/>
    </location>
</feature>
<feature type="compositionally biased region" description="Basic residues" evidence="1">
    <location>
        <begin position="144"/>
        <end position="155"/>
    </location>
</feature>
<evidence type="ECO:0000313" key="3">
    <source>
        <dbReference type="Proteomes" id="UP000069902"/>
    </source>
</evidence>
<feature type="compositionally biased region" description="Acidic residues" evidence="1">
    <location>
        <begin position="110"/>
        <end position="120"/>
    </location>
</feature>
<dbReference type="Proteomes" id="UP000069902">
    <property type="component" value="Chromosome cPNK"/>
</dbReference>
<evidence type="ECO:0000256" key="1">
    <source>
        <dbReference type="SAM" id="MobiDB-lite"/>
    </source>
</evidence>
<feature type="compositionally biased region" description="Basic and acidic residues" evidence="1">
    <location>
        <begin position="95"/>
        <end position="107"/>
    </location>
</feature>
<evidence type="ECO:0000313" key="2">
    <source>
        <dbReference type="EMBL" id="CUI17539.1"/>
    </source>
</evidence>
<feature type="compositionally biased region" description="Basic and acidic residues" evidence="1">
    <location>
        <begin position="156"/>
        <end position="169"/>
    </location>
</feature>
<protein>
    <submittedName>
        <fullName evidence="2">Uncharacterized protein</fullName>
    </submittedName>
</protein>
<proteinExistence type="predicted"/>
<keyword evidence="3" id="KW-1185">Reference proteome</keyword>
<feature type="compositionally biased region" description="Basic and acidic residues" evidence="1">
    <location>
        <begin position="132"/>
        <end position="143"/>
    </location>
</feature>
<gene>
    <name evidence="2" type="ORF">PNK_1935</name>
</gene>
<feature type="compositionally biased region" description="Basic and acidic residues" evidence="1">
    <location>
        <begin position="394"/>
        <end position="404"/>
    </location>
</feature>
<accession>A0A0U5ETF3</accession>
<sequence>MDFTREPIIETIITPKEGYKLVVRSSKGTAQEEYFVDAVEVVSFGHALFFRSMERPKSFLVPVADYEILEVREARMVLKNAGLDRSIKIGGGREGNLKASREADKGEVAVAEEEETVVEQEEAHPQPAEAVAEAKSDTRLDKKRDRRRHYRKRRGSRGEEREDAPKEEGNPEVAPPSIPPLEDEKIHIPPPEEGAEAQGTAPMSSSLLSSLLQPPPTLISETINRYRENALFKNAFFLTEEEQYKPHDKVHELLNEDDEEDFAPPLQEPTFAKESEVEASTELASGQADNAHFEPMHEPMEEEAVHAEEAVESESIIVEEVFVSTEPAFQFEEIHHVSPHVEEEEAVKDAKESQAEQMSLPLFAEEESTVEEPTFAEDTTFKEEEPDSEEPVQAEEKREEHPSH</sequence>
<dbReference type="EMBL" id="LN879502">
    <property type="protein sequence ID" value="CUI17539.1"/>
    <property type="molecule type" value="Genomic_DNA"/>
</dbReference>
<organism evidence="2 3">
    <name type="scientific">Candidatus Protochlamydia naegleriophila</name>
    <dbReference type="NCBI Taxonomy" id="389348"/>
    <lineage>
        <taxon>Bacteria</taxon>
        <taxon>Pseudomonadati</taxon>
        <taxon>Chlamydiota</taxon>
        <taxon>Chlamydiia</taxon>
        <taxon>Parachlamydiales</taxon>
        <taxon>Parachlamydiaceae</taxon>
        <taxon>Candidatus Protochlamydia</taxon>
    </lineage>
</organism>
<dbReference type="KEGG" id="pnl:PNK_1935"/>
<name>A0A0U5ETF3_9BACT</name>
<dbReference type="InParanoid" id="A0A0U5ETF3"/>
<feature type="compositionally biased region" description="Acidic residues" evidence="1">
    <location>
        <begin position="384"/>
        <end position="393"/>
    </location>
</feature>
<dbReference type="AlphaFoldDB" id="A0A0U5ETF3"/>